<accession>A0ABQ9UF83</accession>
<reference evidence="2 3" key="1">
    <citation type="submission" date="2023-05" db="EMBL/GenBank/DDBJ databases">
        <title>B98-5 Cell Line De Novo Hybrid Assembly: An Optical Mapping Approach.</title>
        <authorList>
            <person name="Kananen K."/>
            <person name="Auerbach J.A."/>
            <person name="Kautto E."/>
            <person name="Blachly J.S."/>
        </authorList>
    </citation>
    <scope>NUCLEOTIDE SEQUENCE [LARGE SCALE GENOMIC DNA]</scope>
    <source>
        <strain evidence="2">B95-8</strain>
        <tissue evidence="2">Cell line</tissue>
    </source>
</reference>
<feature type="region of interest" description="Disordered" evidence="1">
    <location>
        <begin position="1"/>
        <end position="22"/>
    </location>
</feature>
<evidence type="ECO:0000313" key="2">
    <source>
        <dbReference type="EMBL" id="KAK2095733.1"/>
    </source>
</evidence>
<feature type="non-terminal residue" evidence="2">
    <location>
        <position position="99"/>
    </location>
</feature>
<sequence>HERGQQRGQQQQPRAPERSEALRGVFTGPRLGWGAWWRGGRCGCITPGPTARLLHPPRRSSFRRVGRRPHLAGLAGGPGARRTGVRALGMVVSGSPFSA</sequence>
<gene>
    <name evidence="2" type="ORF">P7K49_027149</name>
</gene>
<comment type="caution">
    <text evidence="2">The sequence shown here is derived from an EMBL/GenBank/DDBJ whole genome shotgun (WGS) entry which is preliminary data.</text>
</comment>
<dbReference type="Proteomes" id="UP001266305">
    <property type="component" value="Unassembled WGS sequence"/>
</dbReference>
<feature type="compositionally biased region" description="Low complexity" evidence="1">
    <location>
        <begin position="1"/>
        <end position="12"/>
    </location>
</feature>
<feature type="non-terminal residue" evidence="2">
    <location>
        <position position="1"/>
    </location>
</feature>
<organism evidence="2 3">
    <name type="scientific">Saguinus oedipus</name>
    <name type="common">Cotton-top tamarin</name>
    <name type="synonym">Oedipomidas oedipus</name>
    <dbReference type="NCBI Taxonomy" id="9490"/>
    <lineage>
        <taxon>Eukaryota</taxon>
        <taxon>Metazoa</taxon>
        <taxon>Chordata</taxon>
        <taxon>Craniata</taxon>
        <taxon>Vertebrata</taxon>
        <taxon>Euteleostomi</taxon>
        <taxon>Mammalia</taxon>
        <taxon>Eutheria</taxon>
        <taxon>Euarchontoglires</taxon>
        <taxon>Primates</taxon>
        <taxon>Haplorrhini</taxon>
        <taxon>Platyrrhini</taxon>
        <taxon>Cebidae</taxon>
        <taxon>Callitrichinae</taxon>
        <taxon>Saguinus</taxon>
    </lineage>
</organism>
<evidence type="ECO:0000313" key="3">
    <source>
        <dbReference type="Proteomes" id="UP001266305"/>
    </source>
</evidence>
<evidence type="ECO:0000256" key="1">
    <source>
        <dbReference type="SAM" id="MobiDB-lite"/>
    </source>
</evidence>
<name>A0ABQ9UF83_SAGOE</name>
<protein>
    <submittedName>
        <fullName evidence="2">Uncharacterized protein</fullName>
    </submittedName>
</protein>
<dbReference type="EMBL" id="JASSZA010000013">
    <property type="protein sequence ID" value="KAK2095733.1"/>
    <property type="molecule type" value="Genomic_DNA"/>
</dbReference>
<proteinExistence type="predicted"/>
<keyword evidence="3" id="KW-1185">Reference proteome</keyword>